<dbReference type="EMBL" id="MN739626">
    <property type="protein sequence ID" value="QHT16527.1"/>
    <property type="molecule type" value="Genomic_DNA"/>
</dbReference>
<reference evidence="2" key="1">
    <citation type="journal article" date="2020" name="Nature">
        <title>Giant virus diversity and host interactions through global metagenomics.</title>
        <authorList>
            <person name="Schulz F."/>
            <person name="Roux S."/>
            <person name="Paez-Espino D."/>
            <person name="Jungbluth S."/>
            <person name="Walsh D.A."/>
            <person name="Denef V.J."/>
            <person name="McMahon K.D."/>
            <person name="Konstantinidis K.T."/>
            <person name="Eloe-Fadrosh E.A."/>
            <person name="Kyrpides N.C."/>
            <person name="Woyke T."/>
        </authorList>
    </citation>
    <scope>NUCLEOTIDE SEQUENCE</scope>
    <source>
        <strain evidence="2">GVMAG-M-3300023174-189</strain>
    </source>
</reference>
<organism evidence="2">
    <name type="scientific">viral metagenome</name>
    <dbReference type="NCBI Taxonomy" id="1070528"/>
    <lineage>
        <taxon>unclassified sequences</taxon>
        <taxon>metagenomes</taxon>
        <taxon>organismal metagenomes</taxon>
    </lineage>
</organism>
<proteinExistence type="predicted"/>
<dbReference type="AlphaFoldDB" id="A0A6C0DJ28"/>
<sequence length="112" mass="12336">MVCGSGCKQFGGAQGAPLSYLNTKYVEPSGSEGSNRLISEPLLARPSLNHTGGRRIKRSTRKRRHTRKSRRGGFYPSAMGGLINNGARILPAAGVQAYRMVRNYNKSRKSRR</sequence>
<evidence type="ECO:0000313" key="2">
    <source>
        <dbReference type="EMBL" id="QHT16527.1"/>
    </source>
</evidence>
<feature type="region of interest" description="Disordered" evidence="1">
    <location>
        <begin position="29"/>
        <end position="77"/>
    </location>
</feature>
<accession>A0A6C0DJ28</accession>
<evidence type="ECO:0000256" key="1">
    <source>
        <dbReference type="SAM" id="MobiDB-lite"/>
    </source>
</evidence>
<feature type="compositionally biased region" description="Basic residues" evidence="1">
    <location>
        <begin position="52"/>
        <end position="71"/>
    </location>
</feature>
<name>A0A6C0DJ28_9ZZZZ</name>
<protein>
    <submittedName>
        <fullName evidence="2">Uncharacterized protein</fullName>
    </submittedName>
</protein>